<dbReference type="InterPro" id="IPR002104">
    <property type="entry name" value="Integrase_catalytic"/>
</dbReference>
<evidence type="ECO:0000256" key="3">
    <source>
        <dbReference type="ARBA" id="ARBA00023125"/>
    </source>
</evidence>
<feature type="domain" description="Tyr recombinase" evidence="6">
    <location>
        <begin position="209"/>
        <end position="386"/>
    </location>
</feature>
<dbReference type="SUPFAM" id="SSF56349">
    <property type="entry name" value="DNA breaking-rejoining enzymes"/>
    <property type="match status" value="1"/>
</dbReference>
<keyword evidence="4" id="KW-0233">DNA recombination</keyword>
<dbReference type="PROSITE" id="PS51900">
    <property type="entry name" value="CB"/>
    <property type="match status" value="1"/>
</dbReference>
<evidence type="ECO:0000313" key="9">
    <source>
        <dbReference type="Proteomes" id="UP001569153"/>
    </source>
</evidence>
<dbReference type="Pfam" id="PF00589">
    <property type="entry name" value="Phage_integrase"/>
    <property type="match status" value="1"/>
</dbReference>
<dbReference type="InterPro" id="IPR044068">
    <property type="entry name" value="CB"/>
</dbReference>
<evidence type="ECO:0000313" key="8">
    <source>
        <dbReference type="EMBL" id="MEZ8196051.1"/>
    </source>
</evidence>
<dbReference type="InterPro" id="IPR050808">
    <property type="entry name" value="Phage_Integrase"/>
</dbReference>
<dbReference type="InterPro" id="IPR038488">
    <property type="entry name" value="Integrase_DNA-bd_sf"/>
</dbReference>
<comment type="similarity">
    <text evidence="1">Belongs to the 'phage' integrase family.</text>
</comment>
<dbReference type="RefSeq" id="WP_371730743.1">
    <property type="nucleotide sequence ID" value="NZ_JBGOOT010000011.1"/>
</dbReference>
<dbReference type="Pfam" id="PF22022">
    <property type="entry name" value="Phage_int_M"/>
    <property type="match status" value="1"/>
</dbReference>
<keyword evidence="2" id="KW-0229">DNA integration</keyword>
<evidence type="ECO:0000256" key="2">
    <source>
        <dbReference type="ARBA" id="ARBA00022908"/>
    </source>
</evidence>
<gene>
    <name evidence="8" type="ORF">ACED38_14335</name>
</gene>
<dbReference type="EMBL" id="JBGOOT010000011">
    <property type="protein sequence ID" value="MEZ8196051.1"/>
    <property type="molecule type" value="Genomic_DNA"/>
</dbReference>
<dbReference type="InterPro" id="IPR025166">
    <property type="entry name" value="Integrase_DNA_bind_dom"/>
</dbReference>
<dbReference type="NCBIfam" id="NF007246">
    <property type="entry name" value="PRK09692.1"/>
    <property type="match status" value="1"/>
</dbReference>
<dbReference type="Proteomes" id="UP001569153">
    <property type="component" value="Unassembled WGS sequence"/>
</dbReference>
<keyword evidence="3 5" id="KW-0238">DNA-binding</keyword>
<keyword evidence="9" id="KW-1185">Reference proteome</keyword>
<evidence type="ECO:0000256" key="1">
    <source>
        <dbReference type="ARBA" id="ARBA00008857"/>
    </source>
</evidence>
<dbReference type="PROSITE" id="PS51898">
    <property type="entry name" value="TYR_RECOMBINASE"/>
    <property type="match status" value="1"/>
</dbReference>
<name>A0ABV4M967_9VIBR</name>
<evidence type="ECO:0000256" key="4">
    <source>
        <dbReference type="ARBA" id="ARBA00023172"/>
    </source>
</evidence>
<accession>A0ABV4M967</accession>
<evidence type="ECO:0000259" key="6">
    <source>
        <dbReference type="PROSITE" id="PS51898"/>
    </source>
</evidence>
<dbReference type="PANTHER" id="PTHR30629">
    <property type="entry name" value="PROPHAGE INTEGRASE"/>
    <property type="match status" value="1"/>
</dbReference>
<organism evidence="8 9">
    <name type="scientific">Vibrio cortegadensis</name>
    <dbReference type="NCBI Taxonomy" id="1328770"/>
    <lineage>
        <taxon>Bacteria</taxon>
        <taxon>Pseudomonadati</taxon>
        <taxon>Pseudomonadota</taxon>
        <taxon>Gammaproteobacteria</taxon>
        <taxon>Vibrionales</taxon>
        <taxon>Vibrionaceae</taxon>
        <taxon>Vibrio</taxon>
    </lineage>
</organism>
<reference evidence="8 9" key="1">
    <citation type="submission" date="2024-06" db="EMBL/GenBank/DDBJ databases">
        <authorList>
            <person name="Steensen K."/>
            <person name="Seneca J."/>
            <person name="Bartlau N."/>
            <person name="Yu A.X."/>
            <person name="Polz M.F."/>
        </authorList>
    </citation>
    <scope>NUCLEOTIDE SEQUENCE [LARGE SCALE GENOMIC DNA]</scope>
    <source>
        <strain evidence="8 9">FF146</strain>
    </source>
</reference>
<evidence type="ECO:0000259" key="7">
    <source>
        <dbReference type="PROSITE" id="PS51900"/>
    </source>
</evidence>
<dbReference type="InterPro" id="IPR053876">
    <property type="entry name" value="Phage_int_M"/>
</dbReference>
<dbReference type="InterPro" id="IPR011010">
    <property type="entry name" value="DNA_brk_join_enz"/>
</dbReference>
<dbReference type="Gene3D" id="3.30.160.390">
    <property type="entry name" value="Integrase, DNA-binding domain"/>
    <property type="match status" value="1"/>
</dbReference>
<sequence length="413" mass="46867">MPRQTKPLTATEVKNAKPKEKEYYLTDGLGLKLRVLTSGSKQWLLNYYRPTSGKRANLSLGRYPDVSLVQARKSSLCAKELIAQGVDPQEERERQNQEHKEIHDHTFINVSKDWFEIKKDSVTPDYAVDIWRSLELHVFPSIANIPVKNIDAPLIIDLLKPIEAKGSLETVKRLSQRLNEVMNFATNCGLVRANPLTGIKAAFKKPKKENMAALKPTELPELMGAIANASIKRTTRCLLEWQLHTMTRPSEASGAKWCEIDIDEKIWIIPAERMKKRREHRIPLTEQAIDLLKVMKPISRHREFVFPSDRDPKKPCNSQTANMALKRMGFAGRLVSHGLRSLASTTLNEQGFQADLIEAALAHVDDNQVRSAYNRTDYLERRIPMMCWWSGHIEEAAQGSLSVTGTKTLKIIG</sequence>
<proteinExistence type="inferred from homology"/>
<dbReference type="Pfam" id="PF13356">
    <property type="entry name" value="Arm-DNA-bind_3"/>
    <property type="match status" value="1"/>
</dbReference>
<dbReference type="PANTHER" id="PTHR30629:SF6">
    <property type="entry name" value="PROPHAGE INTEGRASE INTA-RELATED"/>
    <property type="match status" value="1"/>
</dbReference>
<dbReference type="InterPro" id="IPR010998">
    <property type="entry name" value="Integrase_recombinase_N"/>
</dbReference>
<dbReference type="Gene3D" id="1.10.150.130">
    <property type="match status" value="1"/>
</dbReference>
<comment type="caution">
    <text evidence="8">The sequence shown here is derived from an EMBL/GenBank/DDBJ whole genome shotgun (WGS) entry which is preliminary data.</text>
</comment>
<feature type="domain" description="Core-binding (CB)" evidence="7">
    <location>
        <begin position="105"/>
        <end position="186"/>
    </location>
</feature>
<dbReference type="CDD" id="cd00801">
    <property type="entry name" value="INT_P4_C"/>
    <property type="match status" value="1"/>
</dbReference>
<dbReference type="InterPro" id="IPR013762">
    <property type="entry name" value="Integrase-like_cat_sf"/>
</dbReference>
<evidence type="ECO:0000256" key="5">
    <source>
        <dbReference type="PROSITE-ProRule" id="PRU01248"/>
    </source>
</evidence>
<dbReference type="Gene3D" id="1.10.443.10">
    <property type="entry name" value="Intergrase catalytic core"/>
    <property type="match status" value="1"/>
</dbReference>
<protein>
    <submittedName>
        <fullName evidence="8">Integrase domain-containing protein</fullName>
    </submittedName>
</protein>